<dbReference type="AlphaFoldDB" id="D5BN98"/>
<dbReference type="Proteomes" id="UP000007460">
    <property type="component" value="Chromosome"/>
</dbReference>
<proteinExistence type="predicted"/>
<dbReference type="eggNOG" id="ENOG50332DV">
    <property type="taxonomic scope" value="Bacteria"/>
</dbReference>
<dbReference type="STRING" id="488538.SAR116_2048"/>
<evidence type="ECO:0000256" key="1">
    <source>
        <dbReference type="SAM" id="SignalP"/>
    </source>
</evidence>
<organism evidence="2 3">
    <name type="scientific">Puniceispirillum marinum (strain IMCC1322)</name>
    <dbReference type="NCBI Taxonomy" id="488538"/>
    <lineage>
        <taxon>Bacteria</taxon>
        <taxon>Pseudomonadati</taxon>
        <taxon>Pseudomonadota</taxon>
        <taxon>Alphaproteobacteria</taxon>
        <taxon>Candidatus Puniceispirillales</taxon>
        <taxon>Candidatus Puniceispirillaceae</taxon>
        <taxon>Candidatus Puniceispirillum</taxon>
    </lineage>
</organism>
<reference evidence="2 3" key="1">
    <citation type="journal article" date="2010" name="J. Bacteriol.">
        <title>Complete genome sequence of "Candidatus Puniceispirillum marinum" IMCC1322, a representative of the SAR116 clade in the Alphaproteobacteria.</title>
        <authorList>
            <person name="Oh H.M."/>
            <person name="Kwon K.K."/>
            <person name="Kang I."/>
            <person name="Kang S.G."/>
            <person name="Lee J.H."/>
            <person name="Kim S.J."/>
            <person name="Cho J.C."/>
        </authorList>
    </citation>
    <scope>NUCLEOTIDE SEQUENCE [LARGE SCALE GENOMIC DNA]</scope>
    <source>
        <strain evidence="2 3">IMCC1322</strain>
    </source>
</reference>
<dbReference type="HOGENOM" id="CLU_141637_0_0_5"/>
<feature type="signal peptide" evidence="1">
    <location>
        <begin position="1"/>
        <end position="20"/>
    </location>
</feature>
<keyword evidence="3" id="KW-1185">Reference proteome</keyword>
<dbReference type="RefSeq" id="WP_013046918.1">
    <property type="nucleotide sequence ID" value="NC_014010.1"/>
</dbReference>
<sequence length="157" mass="17318">MIKFFRLFLFIMLGCFGALASASGTEVVAPNPDIAPQEVVDIQLTGLQNNDNPERDFGIRQTWAFAHPGNRRMTGPYPRFAQMIRSPSYIEMIDHASHSISLAKQGEGWQQFDVLMETKGGNVLFFSWVVEKVTEGECKGCWMTTAVSAPSPAGQGS</sequence>
<keyword evidence="1" id="KW-0732">Signal</keyword>
<evidence type="ECO:0000313" key="2">
    <source>
        <dbReference type="EMBL" id="ADE40291.1"/>
    </source>
</evidence>
<evidence type="ECO:0000313" key="3">
    <source>
        <dbReference type="Proteomes" id="UP000007460"/>
    </source>
</evidence>
<dbReference type="KEGG" id="apb:SAR116_2048"/>
<dbReference type="EMBL" id="CP001751">
    <property type="protein sequence ID" value="ADE40291.1"/>
    <property type="molecule type" value="Genomic_DNA"/>
</dbReference>
<dbReference type="OrthoDB" id="850536at2"/>
<protein>
    <recommendedName>
        <fullName evidence="4">DUF4864 domain-containing protein</fullName>
    </recommendedName>
</protein>
<feature type="chain" id="PRO_5003069529" description="DUF4864 domain-containing protein" evidence="1">
    <location>
        <begin position="21"/>
        <end position="157"/>
    </location>
</feature>
<accession>D5BN98</accession>
<evidence type="ECO:0008006" key="4">
    <source>
        <dbReference type="Google" id="ProtNLM"/>
    </source>
</evidence>
<dbReference type="PANTHER" id="PTHR35716">
    <property type="entry name" value="OS05G0574700 PROTEIN-RELATED"/>
    <property type="match status" value="1"/>
</dbReference>
<name>D5BN98_PUNMI</name>
<gene>
    <name evidence="2" type="ordered locus">SAR116_2048</name>
</gene>